<dbReference type="EMBL" id="JALPRX010000286">
    <property type="protein sequence ID" value="MCK8788308.1"/>
    <property type="molecule type" value="Genomic_DNA"/>
</dbReference>
<dbReference type="PANTHER" id="PTHR46564">
    <property type="entry name" value="TRANSPOSASE"/>
    <property type="match status" value="1"/>
</dbReference>
<keyword evidence="3" id="KW-1185">Reference proteome</keyword>
<comment type="caution">
    <text evidence="2">The sequence shown here is derived from an EMBL/GenBank/DDBJ whole genome shotgun (WGS) entry which is preliminary data.</text>
</comment>
<dbReference type="NCBIfam" id="NF033545">
    <property type="entry name" value="transpos_IS630"/>
    <property type="match status" value="1"/>
</dbReference>
<feature type="domain" description="Tc1-like transposase DDE" evidence="1">
    <location>
        <begin position="27"/>
        <end position="163"/>
    </location>
</feature>
<evidence type="ECO:0000313" key="2">
    <source>
        <dbReference type="EMBL" id="MCK8788308.1"/>
    </source>
</evidence>
<dbReference type="InterPro" id="IPR047655">
    <property type="entry name" value="Transpos_IS630-like"/>
</dbReference>
<evidence type="ECO:0000313" key="3">
    <source>
        <dbReference type="Proteomes" id="UP001139516"/>
    </source>
</evidence>
<feature type="non-terminal residue" evidence="2">
    <location>
        <position position="1"/>
    </location>
</feature>
<dbReference type="Pfam" id="PF13358">
    <property type="entry name" value="DDE_3"/>
    <property type="match status" value="1"/>
</dbReference>
<protein>
    <submittedName>
        <fullName evidence="2">IS630 family transposase</fullName>
    </submittedName>
</protein>
<proteinExistence type="predicted"/>
<gene>
    <name evidence="2" type="ORF">M0638_28555</name>
</gene>
<dbReference type="InterPro" id="IPR038717">
    <property type="entry name" value="Tc1-like_DDE_dom"/>
</dbReference>
<name>A0A9X2BWZ9_9PROT</name>
<reference evidence="2" key="1">
    <citation type="submission" date="2022-04" db="EMBL/GenBank/DDBJ databases">
        <title>Roseomonas acroporae sp. nov., isolated from coral Acropora digitifera.</title>
        <authorList>
            <person name="Sun H."/>
        </authorList>
    </citation>
    <scope>NUCLEOTIDE SEQUENCE</scope>
    <source>
        <strain evidence="2">NAR14</strain>
    </source>
</reference>
<organism evidence="2 3">
    <name type="scientific">Roseomonas acroporae</name>
    <dbReference type="NCBI Taxonomy" id="2937791"/>
    <lineage>
        <taxon>Bacteria</taxon>
        <taxon>Pseudomonadati</taxon>
        <taxon>Pseudomonadota</taxon>
        <taxon>Alphaproteobacteria</taxon>
        <taxon>Acetobacterales</taxon>
        <taxon>Roseomonadaceae</taxon>
        <taxon>Roseomonas</taxon>
    </lineage>
</organism>
<feature type="non-terminal residue" evidence="2">
    <location>
        <position position="186"/>
    </location>
</feature>
<dbReference type="InterPro" id="IPR036397">
    <property type="entry name" value="RNaseH_sf"/>
</dbReference>
<dbReference type="RefSeq" id="WP_248670347.1">
    <property type="nucleotide sequence ID" value="NZ_JALPRX010000286.1"/>
</dbReference>
<evidence type="ECO:0000259" key="1">
    <source>
        <dbReference type="Pfam" id="PF13358"/>
    </source>
</evidence>
<dbReference type="AlphaFoldDB" id="A0A9X2BWZ9"/>
<dbReference type="PANTHER" id="PTHR46564:SF1">
    <property type="entry name" value="TRANSPOSASE"/>
    <property type="match status" value="1"/>
</dbReference>
<accession>A0A9X2BWZ9</accession>
<dbReference type="GO" id="GO:0003676">
    <property type="term" value="F:nucleic acid binding"/>
    <property type="evidence" value="ECO:0007669"/>
    <property type="project" value="InterPro"/>
</dbReference>
<dbReference type="Proteomes" id="UP001139516">
    <property type="component" value="Unassembled WGS sequence"/>
</dbReference>
<dbReference type="Gene3D" id="3.30.420.10">
    <property type="entry name" value="Ribonuclease H-like superfamily/Ribonuclease H"/>
    <property type="match status" value="1"/>
</dbReference>
<sequence length="186" mass="21086">PAEQSRPDIAFRRARWQAHQGRIDPRRLVFIDETWIKTNMAPLRGWGLRGRRLDARVPHGHWKTLTFVAALRQDRVDAPCVIDGPINGDLFTAYVEQVLVPTLAPGEIVILDNLGSHKGQRARRAIRRAGAHLLFLPPYSPDLNPIEQLFAKLKHLMRAAEQRTVETTWRKVGAILDLVTPTECAN</sequence>